<gene>
    <name evidence="3" type="ORF">RirG_082030</name>
</gene>
<proteinExistence type="predicted"/>
<dbReference type="PROSITE" id="PS51061">
    <property type="entry name" value="R3H"/>
    <property type="match status" value="1"/>
</dbReference>
<protein>
    <recommendedName>
        <fullName evidence="2">R3H domain-containing protein</fullName>
    </recommendedName>
</protein>
<keyword evidence="4" id="KW-1185">Reference proteome</keyword>
<organism evidence="3 4">
    <name type="scientific">Rhizophagus irregularis (strain DAOM 197198w)</name>
    <name type="common">Glomus intraradices</name>
    <dbReference type="NCBI Taxonomy" id="1432141"/>
    <lineage>
        <taxon>Eukaryota</taxon>
        <taxon>Fungi</taxon>
        <taxon>Fungi incertae sedis</taxon>
        <taxon>Mucoromycota</taxon>
        <taxon>Glomeromycotina</taxon>
        <taxon>Glomeromycetes</taxon>
        <taxon>Glomerales</taxon>
        <taxon>Glomeraceae</taxon>
        <taxon>Rhizophagus</taxon>
    </lineage>
</organism>
<name>A0A015JUR7_RHIIW</name>
<feature type="compositionally biased region" description="Basic and acidic residues" evidence="1">
    <location>
        <begin position="270"/>
        <end position="282"/>
    </location>
</feature>
<feature type="domain" description="R3H" evidence="2">
    <location>
        <begin position="320"/>
        <end position="387"/>
    </location>
</feature>
<dbReference type="SUPFAM" id="SSF82708">
    <property type="entry name" value="R3H domain"/>
    <property type="match status" value="1"/>
</dbReference>
<feature type="region of interest" description="Disordered" evidence="1">
    <location>
        <begin position="199"/>
        <end position="295"/>
    </location>
</feature>
<dbReference type="InterPro" id="IPR001374">
    <property type="entry name" value="R3H_dom"/>
</dbReference>
<dbReference type="EMBL" id="JEMT01016269">
    <property type="protein sequence ID" value="EXX71055.1"/>
    <property type="molecule type" value="Genomic_DNA"/>
</dbReference>
<dbReference type="CDD" id="cd02325">
    <property type="entry name" value="R3H"/>
    <property type="match status" value="1"/>
</dbReference>
<evidence type="ECO:0000259" key="2">
    <source>
        <dbReference type="PROSITE" id="PS51061"/>
    </source>
</evidence>
<dbReference type="CDD" id="cd09917">
    <property type="entry name" value="F-box_SF"/>
    <property type="match status" value="1"/>
</dbReference>
<feature type="compositionally biased region" description="Basic residues" evidence="1">
    <location>
        <begin position="232"/>
        <end position="241"/>
    </location>
</feature>
<dbReference type="Pfam" id="PF01424">
    <property type="entry name" value="R3H"/>
    <property type="match status" value="1"/>
</dbReference>
<evidence type="ECO:0000313" key="4">
    <source>
        <dbReference type="Proteomes" id="UP000022910"/>
    </source>
</evidence>
<evidence type="ECO:0000313" key="3">
    <source>
        <dbReference type="EMBL" id="EXX71055.1"/>
    </source>
</evidence>
<comment type="caution">
    <text evidence="3">The sequence shown here is derived from an EMBL/GenBank/DDBJ whole genome shotgun (WGS) entry which is preliminary data.</text>
</comment>
<dbReference type="InterPro" id="IPR036867">
    <property type="entry name" value="R3H_dom_sf"/>
</dbReference>
<evidence type="ECO:0000256" key="1">
    <source>
        <dbReference type="SAM" id="MobiDB-lite"/>
    </source>
</evidence>
<dbReference type="SMART" id="SM00393">
    <property type="entry name" value="R3H"/>
    <property type="match status" value="1"/>
</dbReference>
<dbReference type="OrthoDB" id="2359216at2759"/>
<sequence length="392" mass="46257">MSENEIDLDDLDISDKEEFLESLKEPKKLALEICPVETWTQIISYLEDIPTLTSLSLTCSTLRVLTKQQLLSQMVTIPSLNKLYLFTKNLHPEFTNQNDITFKMHKYIDKVVIEESGVEPSKWTDNMYEWDGYNQLLDDWKNQEDFSKSVGKKGKAKNKSYIEWEKNVENKKKFYRRELAKCWAVAGKFFPFSHAENREWKKKRQDKTSTDDNNELPPEEKESKSNHSQKQPSKHHQRHQMKSQSVNQKPPKAPRRKDLENKMNQSKNSDNNKWKFSHEIRNQPKPRRPNIGKGEEDFNRTILTNYVTPKNFNSGVNFEGYSHDDLTTVMIKMLKRFDVSDERVLKFPKELSAYQRKQLHRQAEIRGLKSISFGEGDGRFLVVMRQDVVIFR</sequence>
<dbReference type="HOGENOM" id="CLU_704266_0_0_1"/>
<dbReference type="GO" id="GO:0003676">
    <property type="term" value="F:nucleic acid binding"/>
    <property type="evidence" value="ECO:0007669"/>
    <property type="project" value="UniProtKB-UniRule"/>
</dbReference>
<reference evidence="3 4" key="1">
    <citation type="submission" date="2014-02" db="EMBL/GenBank/DDBJ databases">
        <title>Single nucleus genome sequencing reveals high similarity among nuclei of an endomycorrhizal fungus.</title>
        <authorList>
            <person name="Lin K."/>
            <person name="Geurts R."/>
            <person name="Zhang Z."/>
            <person name="Limpens E."/>
            <person name="Saunders D.G."/>
            <person name="Mu D."/>
            <person name="Pang E."/>
            <person name="Cao H."/>
            <person name="Cha H."/>
            <person name="Lin T."/>
            <person name="Zhou Q."/>
            <person name="Shang Y."/>
            <person name="Li Y."/>
            <person name="Ivanov S."/>
            <person name="Sharma T."/>
            <person name="Velzen R.V."/>
            <person name="Ruijter N.D."/>
            <person name="Aanen D.K."/>
            <person name="Win J."/>
            <person name="Kamoun S."/>
            <person name="Bisseling T."/>
            <person name="Huang S."/>
        </authorList>
    </citation>
    <scope>NUCLEOTIDE SEQUENCE [LARGE SCALE GENOMIC DNA]</scope>
    <source>
        <strain evidence="4">DAOM197198w</strain>
    </source>
</reference>
<dbReference type="AlphaFoldDB" id="A0A015JUR7"/>
<dbReference type="Gene3D" id="3.30.1370.50">
    <property type="entry name" value="R3H-like domain"/>
    <property type="match status" value="1"/>
</dbReference>
<dbReference type="SMR" id="A0A015JUR7"/>
<dbReference type="Proteomes" id="UP000022910">
    <property type="component" value="Unassembled WGS sequence"/>
</dbReference>
<accession>A0A015JUR7</accession>